<dbReference type="SUPFAM" id="SSF81321">
    <property type="entry name" value="Family A G protein-coupled receptor-like"/>
    <property type="match status" value="1"/>
</dbReference>
<organism evidence="1 2">
    <name type="scientific">Lepeophtheirus salmonis</name>
    <name type="common">Salmon louse</name>
    <name type="synonym">Caligus salmonis</name>
    <dbReference type="NCBI Taxonomy" id="72036"/>
    <lineage>
        <taxon>Eukaryota</taxon>
        <taxon>Metazoa</taxon>
        <taxon>Ecdysozoa</taxon>
        <taxon>Arthropoda</taxon>
        <taxon>Crustacea</taxon>
        <taxon>Multicrustacea</taxon>
        <taxon>Hexanauplia</taxon>
        <taxon>Copepoda</taxon>
        <taxon>Siphonostomatoida</taxon>
        <taxon>Caligidae</taxon>
        <taxon>Lepeophtheirus</taxon>
    </lineage>
</organism>
<proteinExistence type="predicted"/>
<gene>
    <name evidence="1" type="ORF">LSAA_12841</name>
</gene>
<dbReference type="OrthoDB" id="10548273at2759"/>
<dbReference type="EMBL" id="HG994586">
    <property type="protein sequence ID" value="CAF3005877.1"/>
    <property type="molecule type" value="Genomic_DNA"/>
</dbReference>
<dbReference type="Gene3D" id="1.20.1070.10">
    <property type="entry name" value="Rhodopsin 7-helix transmembrane proteins"/>
    <property type="match status" value="1"/>
</dbReference>
<name>A0A7R8HCD5_LEPSM</name>
<protein>
    <submittedName>
        <fullName evidence="1">(salmon louse) hypothetical protein</fullName>
    </submittedName>
</protein>
<dbReference type="PANTHER" id="PTHR46641">
    <property type="entry name" value="FMRFAMIDE RECEPTOR-RELATED"/>
    <property type="match status" value="1"/>
</dbReference>
<accession>A0A7R8HCD5</accession>
<dbReference type="InterPro" id="IPR052954">
    <property type="entry name" value="GPCR-Ligand_Int"/>
</dbReference>
<evidence type="ECO:0000313" key="2">
    <source>
        <dbReference type="Proteomes" id="UP000675881"/>
    </source>
</evidence>
<keyword evidence="2" id="KW-1185">Reference proteome</keyword>
<dbReference type="PANTHER" id="PTHR46641:SF2">
    <property type="entry name" value="FMRFAMIDE RECEPTOR"/>
    <property type="match status" value="1"/>
</dbReference>
<dbReference type="AlphaFoldDB" id="A0A7R8HCD5"/>
<evidence type="ECO:0000313" key="1">
    <source>
        <dbReference type="EMBL" id="CAF3005877.1"/>
    </source>
</evidence>
<dbReference type="Proteomes" id="UP000675881">
    <property type="component" value="Chromosome 7"/>
</dbReference>
<reference evidence="1" key="1">
    <citation type="submission" date="2021-02" db="EMBL/GenBank/DDBJ databases">
        <authorList>
            <person name="Bekaert M."/>
        </authorList>
    </citation>
    <scope>NUCLEOTIDE SEQUENCE</scope>
    <source>
        <strain evidence="1">IoA-00</strain>
    </source>
</reference>
<sequence>MVAVSAERCQAICHPLRERPHPLYYIVFVIIISVSLNARKYFEFQSTSDGDYETTSIMEYPTYIMFSTIWQELILTGITEGQIRIDGDGPTDERSTFITHNPGVIQGNNNFNRSSTPKYTATSGQKKLRKRHEKSVFILILIVFVFIVCHSFRLGVQVYQTFYSSHNIKDHFMYCNNQGKLHMPMIFLVLTSFNNLFLIINSSVNFIIYCAVRKSFRKSFYKLVNIPTQCFDKRHFNNE</sequence>